<organism evidence="2 3">
    <name type="scientific">Bifidobacterium adolescentis</name>
    <dbReference type="NCBI Taxonomy" id="1680"/>
    <lineage>
        <taxon>Bacteria</taxon>
        <taxon>Bacillati</taxon>
        <taxon>Actinomycetota</taxon>
        <taxon>Actinomycetes</taxon>
        <taxon>Bifidobacteriales</taxon>
        <taxon>Bifidobacteriaceae</taxon>
        <taxon>Bifidobacterium</taxon>
    </lineage>
</organism>
<dbReference type="EMBL" id="CP133648">
    <property type="protein sequence ID" value="WNE86299.1"/>
    <property type="molecule type" value="Genomic_DNA"/>
</dbReference>
<sequence>MSHRPAGLPGAGRYERGPGAADDLDLYEPDGPWGSAEVVAEGIDDGWIDVRNGVDILSDDAPGPTAPRGVEAVVAAVERRDYRDAVDRLAAVRGWVEDECPNSPFASDEDWEAWKSHMALLRLQSAGLALRAAGRGDYGDAVDLLMAGTGWNGGIDDDAPSRVLYEARLGRLAVMFAESASDRQCRRLAGGLGDGSVGTACGIIDDAFLGGPDADMAVYALAKSLAAKIEDPGPSVDIRRFSERLAWNGAVSDAYLEDGDWRRVPVGEVLLVTGCAEEESRLRALMEKVMRSAADGRRGRGGGCIAQHEGKAEL</sequence>
<evidence type="ECO:0000313" key="3">
    <source>
        <dbReference type="Proteomes" id="UP000193179"/>
    </source>
</evidence>
<name>A0AAF0VGU5_BIFAD</name>
<evidence type="ECO:0000313" key="2">
    <source>
        <dbReference type="EMBL" id="WNE86299.1"/>
    </source>
</evidence>
<accession>A0AAF0VGU5</accession>
<reference evidence="2" key="1">
    <citation type="journal article" date="2016" name="Sci. Rep.">
        <title>Evaluation of genetic diversity among strains of the human gut commensal Bifidobacterium adolescentis.</title>
        <authorList>
            <person name="Duranti S."/>
            <person name="Milani C."/>
            <person name="Lugli G.A."/>
            <person name="Mancabelli L."/>
            <person name="Turroni F."/>
            <person name="Ferrario C."/>
            <person name="Mangifesta M."/>
            <person name="Viappiani A."/>
            <person name="Sanchez B."/>
            <person name="Margolles A."/>
            <person name="van Sinderen D."/>
            <person name="Ventura M."/>
        </authorList>
    </citation>
    <scope>NUCLEOTIDE SEQUENCE</scope>
    <source>
        <strain evidence="2">703B</strain>
    </source>
</reference>
<dbReference type="Proteomes" id="UP000193179">
    <property type="component" value="Chromosome"/>
</dbReference>
<evidence type="ECO:0000256" key="1">
    <source>
        <dbReference type="SAM" id="MobiDB-lite"/>
    </source>
</evidence>
<proteinExistence type="predicted"/>
<reference evidence="2" key="2">
    <citation type="submission" date="2023-09" db="EMBL/GenBank/DDBJ databases">
        <title>Ecological and genomic based identification of the Bifidobacterium adolescentis prototype of the healthy human gut microbiota.</title>
        <authorList>
            <person name="Lugli G.A."/>
            <person name="Argentini C."/>
            <person name="Tarracchini C."/>
            <person name="Fontana F."/>
            <person name="Alessandri G."/>
            <person name="Mancabelli L."/>
            <person name="Milani C."/>
            <person name="Turroni F."/>
            <person name="Ventura M."/>
        </authorList>
    </citation>
    <scope>NUCLEOTIDE SEQUENCE</scope>
    <source>
        <strain evidence="2">703B</strain>
    </source>
</reference>
<protein>
    <submittedName>
        <fullName evidence="2">Uncharacterized protein</fullName>
    </submittedName>
</protein>
<dbReference type="RefSeq" id="WP_085346718.1">
    <property type="nucleotide sequence ID" value="NZ_CP133648.1"/>
</dbReference>
<feature type="region of interest" description="Disordered" evidence="1">
    <location>
        <begin position="295"/>
        <end position="314"/>
    </location>
</feature>
<feature type="region of interest" description="Disordered" evidence="1">
    <location>
        <begin position="1"/>
        <end position="28"/>
    </location>
</feature>
<gene>
    <name evidence="2" type="ORF">B0703_05180</name>
</gene>
<dbReference type="AlphaFoldDB" id="A0AAF0VGU5"/>